<keyword evidence="3" id="KW-0786">Thiamine pyrophosphate</keyword>
<feature type="domain" description="Dehydrogenase E1 component" evidence="4">
    <location>
        <begin position="5"/>
        <end position="201"/>
    </location>
</feature>
<name>A0A0F9IGW3_9ZZZZ</name>
<evidence type="ECO:0000256" key="1">
    <source>
        <dbReference type="ARBA" id="ARBA00001964"/>
    </source>
</evidence>
<reference evidence="5" key="1">
    <citation type="journal article" date="2015" name="Nature">
        <title>Complex archaea that bridge the gap between prokaryotes and eukaryotes.</title>
        <authorList>
            <person name="Spang A."/>
            <person name="Saw J.H."/>
            <person name="Jorgensen S.L."/>
            <person name="Zaremba-Niedzwiedzka K."/>
            <person name="Martijn J."/>
            <person name="Lind A.E."/>
            <person name="van Eijk R."/>
            <person name="Schleper C."/>
            <person name="Guy L."/>
            <person name="Ettema T.J."/>
        </authorList>
    </citation>
    <scope>NUCLEOTIDE SEQUENCE</scope>
</reference>
<dbReference type="InterPro" id="IPR050642">
    <property type="entry name" value="PDH_E1_Alpha_Subunit"/>
</dbReference>
<dbReference type="Pfam" id="PF00676">
    <property type="entry name" value="E1_dh"/>
    <property type="match status" value="1"/>
</dbReference>
<comment type="caution">
    <text evidence="5">The sequence shown here is derived from an EMBL/GenBank/DDBJ whole genome shotgun (WGS) entry which is preliminary data.</text>
</comment>
<dbReference type="SUPFAM" id="SSF52518">
    <property type="entry name" value="Thiamin diphosphate-binding fold (THDP-binding)"/>
    <property type="match status" value="1"/>
</dbReference>
<evidence type="ECO:0000256" key="2">
    <source>
        <dbReference type="ARBA" id="ARBA00023002"/>
    </source>
</evidence>
<keyword evidence="2" id="KW-0560">Oxidoreductase</keyword>
<feature type="non-terminal residue" evidence="5">
    <location>
        <position position="1"/>
    </location>
</feature>
<dbReference type="InterPro" id="IPR029061">
    <property type="entry name" value="THDP-binding"/>
</dbReference>
<accession>A0A0F9IGW3</accession>
<sequence>GIMSSSILCGGLPLAVGWALSIKMKKTDQLVVVTFGDGGSNNGAFHESINFAALLKLPIIFLCENNQFALSVRVTRSTSVRDIATRAIGYGIPGIIVDGNDVLDIYDLIKDVSKDIREGKGPVLIEAKTFRVGPWSTTDRNIGYDKDEENIRWKAKDPINRYREQLLLLNLASQKEITSIENRAHHDTQDAIIYAEKADYPSEDALYEDLFSEN</sequence>
<evidence type="ECO:0000313" key="5">
    <source>
        <dbReference type="EMBL" id="KKM26826.1"/>
    </source>
</evidence>
<dbReference type="AlphaFoldDB" id="A0A0F9IGW3"/>
<dbReference type="GO" id="GO:0004739">
    <property type="term" value="F:pyruvate dehydrogenase (acetyl-transferring) activity"/>
    <property type="evidence" value="ECO:0007669"/>
    <property type="project" value="TreeGrafter"/>
</dbReference>
<dbReference type="InterPro" id="IPR001017">
    <property type="entry name" value="DH_E1"/>
</dbReference>
<dbReference type="EMBL" id="LAZR01012441">
    <property type="protein sequence ID" value="KKM26826.1"/>
    <property type="molecule type" value="Genomic_DNA"/>
</dbReference>
<protein>
    <recommendedName>
        <fullName evidence="4">Dehydrogenase E1 component domain-containing protein</fullName>
    </recommendedName>
</protein>
<evidence type="ECO:0000256" key="3">
    <source>
        <dbReference type="ARBA" id="ARBA00023052"/>
    </source>
</evidence>
<comment type="cofactor">
    <cofactor evidence="1">
        <name>thiamine diphosphate</name>
        <dbReference type="ChEBI" id="CHEBI:58937"/>
    </cofactor>
</comment>
<dbReference type="GO" id="GO:0006086">
    <property type="term" value="P:pyruvate decarboxylation to acetyl-CoA"/>
    <property type="evidence" value="ECO:0007669"/>
    <property type="project" value="TreeGrafter"/>
</dbReference>
<dbReference type="Gene3D" id="3.40.50.970">
    <property type="match status" value="1"/>
</dbReference>
<dbReference type="CDD" id="cd02000">
    <property type="entry name" value="TPP_E1_PDC_ADC_BCADC"/>
    <property type="match status" value="1"/>
</dbReference>
<dbReference type="PANTHER" id="PTHR11516">
    <property type="entry name" value="PYRUVATE DEHYDROGENASE E1 COMPONENT, ALPHA SUBUNIT BACTERIAL AND ORGANELLAR"/>
    <property type="match status" value="1"/>
</dbReference>
<proteinExistence type="predicted"/>
<evidence type="ECO:0000259" key="4">
    <source>
        <dbReference type="Pfam" id="PF00676"/>
    </source>
</evidence>
<organism evidence="5">
    <name type="scientific">marine sediment metagenome</name>
    <dbReference type="NCBI Taxonomy" id="412755"/>
    <lineage>
        <taxon>unclassified sequences</taxon>
        <taxon>metagenomes</taxon>
        <taxon>ecological metagenomes</taxon>
    </lineage>
</organism>
<gene>
    <name evidence="5" type="ORF">LCGC14_1580900</name>
</gene>
<dbReference type="PANTHER" id="PTHR11516:SF41">
    <property type="entry name" value="3-METHYL-2-OXOBUTANOATE DEHYDROGENASE SUBUNIT ALPHA"/>
    <property type="match status" value="1"/>
</dbReference>